<gene>
    <name evidence="1" type="ORF">CR201_G0008809</name>
</gene>
<proteinExistence type="predicted"/>
<dbReference type="EMBL" id="NDHI03003383">
    <property type="protein sequence ID" value="PNJ71333.1"/>
    <property type="molecule type" value="Genomic_DNA"/>
</dbReference>
<sequence>MPAAAEESPFINVDQSARTRGRCVCGKTSSCGDRKSCVNSSFVT</sequence>
<reference evidence="1" key="1">
    <citation type="submission" date="2017-12" db="EMBL/GenBank/DDBJ databases">
        <title>High-resolution comparative analysis of great ape genomes.</title>
        <authorList>
            <person name="Pollen A."/>
            <person name="Hastie A."/>
            <person name="Hormozdiari F."/>
            <person name="Dougherty M."/>
            <person name="Liu R."/>
            <person name="Chaisson M."/>
            <person name="Hoppe E."/>
            <person name="Hill C."/>
            <person name="Pang A."/>
            <person name="Hillier L."/>
            <person name="Baker C."/>
            <person name="Armstrong J."/>
            <person name="Shendure J."/>
            <person name="Paten B."/>
            <person name="Wilson R."/>
            <person name="Chao H."/>
            <person name="Schneider V."/>
            <person name="Ventura M."/>
            <person name="Kronenberg Z."/>
            <person name="Murali S."/>
            <person name="Gordon D."/>
            <person name="Cantsilieris S."/>
            <person name="Munson K."/>
            <person name="Nelson B."/>
            <person name="Raja A."/>
            <person name="Underwood J."/>
            <person name="Diekhans M."/>
            <person name="Fiddes I."/>
            <person name="Haussler D."/>
            <person name="Eichler E."/>
        </authorList>
    </citation>
    <scope>NUCLEOTIDE SEQUENCE [LARGE SCALE GENOMIC DNA]</scope>
    <source>
        <strain evidence="1">Susie</strain>
    </source>
</reference>
<accession>A0A2J8WNH8</accession>
<evidence type="ECO:0000313" key="1">
    <source>
        <dbReference type="EMBL" id="PNJ71333.1"/>
    </source>
</evidence>
<name>A0A2J8WNH8_PONAB</name>
<comment type="caution">
    <text evidence="1">The sequence shown here is derived from an EMBL/GenBank/DDBJ whole genome shotgun (WGS) entry which is preliminary data.</text>
</comment>
<dbReference type="AlphaFoldDB" id="A0A2J8WNH8"/>
<organism evidence="1">
    <name type="scientific">Pongo abelii</name>
    <name type="common">Sumatran orangutan</name>
    <name type="synonym">Pongo pygmaeus abelii</name>
    <dbReference type="NCBI Taxonomy" id="9601"/>
    <lineage>
        <taxon>Eukaryota</taxon>
        <taxon>Metazoa</taxon>
        <taxon>Chordata</taxon>
        <taxon>Craniata</taxon>
        <taxon>Vertebrata</taxon>
        <taxon>Euteleostomi</taxon>
        <taxon>Mammalia</taxon>
        <taxon>Eutheria</taxon>
        <taxon>Euarchontoglires</taxon>
        <taxon>Primates</taxon>
        <taxon>Haplorrhini</taxon>
        <taxon>Catarrhini</taxon>
        <taxon>Hominidae</taxon>
        <taxon>Pongo</taxon>
    </lineage>
</organism>
<protein>
    <submittedName>
        <fullName evidence="1">ZNF782 isoform 1</fullName>
    </submittedName>
</protein>